<keyword evidence="4" id="KW-1185">Reference proteome</keyword>
<feature type="transmembrane region" description="Helical" evidence="2">
    <location>
        <begin position="63"/>
        <end position="82"/>
    </location>
</feature>
<proteinExistence type="predicted"/>
<feature type="transmembrane region" description="Helical" evidence="2">
    <location>
        <begin position="218"/>
        <end position="236"/>
    </location>
</feature>
<reference evidence="3 4" key="1">
    <citation type="submission" date="2023-03" db="EMBL/GenBank/DDBJ databases">
        <title>Genome sequence of Lichtheimia ornata CBS 291.66.</title>
        <authorList>
            <person name="Mohabir J.T."/>
            <person name="Shea T.P."/>
            <person name="Kurbessoian T."/>
            <person name="Berby B."/>
            <person name="Fontaine J."/>
            <person name="Livny J."/>
            <person name="Gnirke A."/>
            <person name="Stajich J.E."/>
            <person name="Cuomo C.A."/>
        </authorList>
    </citation>
    <scope>NUCLEOTIDE SEQUENCE [LARGE SCALE GENOMIC DNA]</scope>
    <source>
        <strain evidence="3">CBS 291.66</strain>
    </source>
</reference>
<keyword evidence="2" id="KW-0472">Membrane</keyword>
<comment type="caution">
    <text evidence="3">The sequence shown here is derived from an EMBL/GenBank/DDBJ whole genome shotgun (WGS) entry which is preliminary data.</text>
</comment>
<sequence>MSTTINIDTASSDTVNMFQDEEEIKNYARALILYDKLCIQFEAYLKSIQEAANTNISKFSNTFVMLTAISFIPAYIPCLEYVERPTSPVILLIVDGAICFIYLLLYGYMRFFIPWLLSRITSFDDESRFYARGLAESMRFKECRSDKYSQELLKERAYETRANFHKLTWCRILTRPLKHTRQINRMFDYSIFAVSVTALITVTVFSDLPKFEVTQTSQLVFAWCIFFVNIFIRIMVKDSLDLLQVIKGDPEDQCGAPPSKSSSISSVHMPSLTTIHTPPHHPCSMTSVQQLSRSKSWSQSNSYGSPHPAYSMTVSQPPRSKSWSQ</sequence>
<keyword evidence="2" id="KW-1133">Transmembrane helix</keyword>
<feature type="transmembrane region" description="Helical" evidence="2">
    <location>
        <begin position="186"/>
        <end position="206"/>
    </location>
</feature>
<accession>A0AAD7XZK5</accession>
<dbReference type="Proteomes" id="UP001234581">
    <property type="component" value="Unassembled WGS sequence"/>
</dbReference>
<evidence type="ECO:0000313" key="3">
    <source>
        <dbReference type="EMBL" id="KAJ8658688.1"/>
    </source>
</evidence>
<feature type="transmembrane region" description="Helical" evidence="2">
    <location>
        <begin position="88"/>
        <end position="109"/>
    </location>
</feature>
<feature type="compositionally biased region" description="Polar residues" evidence="1">
    <location>
        <begin position="312"/>
        <end position="325"/>
    </location>
</feature>
<evidence type="ECO:0000256" key="2">
    <source>
        <dbReference type="SAM" id="Phobius"/>
    </source>
</evidence>
<keyword evidence="2" id="KW-0812">Transmembrane</keyword>
<name>A0AAD7XZK5_9FUNG</name>
<dbReference type="EMBL" id="JARTCD010000023">
    <property type="protein sequence ID" value="KAJ8658688.1"/>
    <property type="molecule type" value="Genomic_DNA"/>
</dbReference>
<dbReference type="RefSeq" id="XP_058343601.1">
    <property type="nucleotide sequence ID" value="XM_058485766.1"/>
</dbReference>
<evidence type="ECO:0000256" key="1">
    <source>
        <dbReference type="SAM" id="MobiDB-lite"/>
    </source>
</evidence>
<protein>
    <submittedName>
        <fullName evidence="3">Uncharacterized protein</fullName>
    </submittedName>
</protein>
<organism evidence="3 4">
    <name type="scientific">Lichtheimia ornata</name>
    <dbReference type="NCBI Taxonomy" id="688661"/>
    <lineage>
        <taxon>Eukaryota</taxon>
        <taxon>Fungi</taxon>
        <taxon>Fungi incertae sedis</taxon>
        <taxon>Mucoromycota</taxon>
        <taxon>Mucoromycotina</taxon>
        <taxon>Mucoromycetes</taxon>
        <taxon>Mucorales</taxon>
        <taxon>Lichtheimiaceae</taxon>
        <taxon>Lichtheimia</taxon>
    </lineage>
</organism>
<dbReference type="GeneID" id="83213140"/>
<evidence type="ECO:0000313" key="4">
    <source>
        <dbReference type="Proteomes" id="UP001234581"/>
    </source>
</evidence>
<dbReference type="AlphaFoldDB" id="A0AAD7XZK5"/>
<feature type="region of interest" description="Disordered" evidence="1">
    <location>
        <begin position="283"/>
        <end position="325"/>
    </location>
</feature>
<feature type="compositionally biased region" description="Polar residues" evidence="1">
    <location>
        <begin position="284"/>
        <end position="304"/>
    </location>
</feature>
<gene>
    <name evidence="3" type="ORF">O0I10_005728</name>
</gene>